<evidence type="ECO:0000256" key="3">
    <source>
        <dbReference type="ARBA" id="ARBA00023163"/>
    </source>
</evidence>
<dbReference type="PROSITE" id="PS00041">
    <property type="entry name" value="HTH_ARAC_FAMILY_1"/>
    <property type="match status" value="1"/>
</dbReference>
<dbReference type="KEGG" id="nak:EH165_00310"/>
<dbReference type="Gene3D" id="1.10.10.60">
    <property type="entry name" value="Homeodomain-like"/>
    <property type="match status" value="2"/>
</dbReference>
<sequence>MQIYFPWITAGNTWTCAGRITHMDFSPQNWAHFTTPLEGLATHSIACVGAGEQRGSWRGFRGRRLASSALVVISSGSGWYVDSSSPAEISIDGPTAMWLAPGVKHGYGPSEAGWVEHWIVFTGNAVAAYAELGVRPATSAVMPLVHGGGGISTAADGGGTGSGNVETVVSHFGPLRQWIQDASILGQMEASLLVQRILVDVIRCRAEQDELGASGNLLQRFVSHAFESISMAERARRLGLSVDRLRDGVAQLTGSTPLEYLLDHRVARACELLTSTEESISRVARQVGYADPAYFSRLFTLRVGVSPRSFRDQQSRNPLS</sequence>
<reference evidence="5 6" key="2">
    <citation type="submission" date="2018-12" db="EMBL/GenBank/DDBJ databases">
        <title>Nakamurella antarcticus sp. nov., isolated from Antarctica South Shetland Islands soil.</title>
        <authorList>
            <person name="Peng F."/>
        </authorList>
    </citation>
    <scope>NUCLEOTIDE SEQUENCE [LARGE SCALE GENOMIC DNA]</scope>
    <source>
        <strain evidence="5 6">S14-144</strain>
    </source>
</reference>
<evidence type="ECO:0000313" key="6">
    <source>
        <dbReference type="Proteomes" id="UP000268084"/>
    </source>
</evidence>
<dbReference type="PANTHER" id="PTHR43280:SF30">
    <property type="entry name" value="MMSAB OPERON REGULATORY PROTEIN"/>
    <property type="match status" value="1"/>
</dbReference>
<dbReference type="InterPro" id="IPR018060">
    <property type="entry name" value="HTH_AraC"/>
</dbReference>
<dbReference type="GO" id="GO:0043565">
    <property type="term" value="F:sequence-specific DNA binding"/>
    <property type="evidence" value="ECO:0007669"/>
    <property type="project" value="InterPro"/>
</dbReference>
<dbReference type="PANTHER" id="PTHR43280">
    <property type="entry name" value="ARAC-FAMILY TRANSCRIPTIONAL REGULATOR"/>
    <property type="match status" value="1"/>
</dbReference>
<organism evidence="5 6">
    <name type="scientific">Nakamurella antarctica</name>
    <dbReference type="NCBI Taxonomy" id="1902245"/>
    <lineage>
        <taxon>Bacteria</taxon>
        <taxon>Bacillati</taxon>
        <taxon>Actinomycetota</taxon>
        <taxon>Actinomycetes</taxon>
        <taxon>Nakamurellales</taxon>
        <taxon>Nakamurellaceae</taxon>
        <taxon>Nakamurella</taxon>
    </lineage>
</organism>
<name>A0A3G8ZHH9_9ACTN</name>
<dbReference type="SUPFAM" id="SSF51215">
    <property type="entry name" value="Regulatory protein AraC"/>
    <property type="match status" value="1"/>
</dbReference>
<keyword evidence="1" id="KW-0805">Transcription regulation</keyword>
<keyword evidence="6" id="KW-1185">Reference proteome</keyword>
<proteinExistence type="predicted"/>
<dbReference type="SMART" id="SM00342">
    <property type="entry name" value="HTH_ARAC"/>
    <property type="match status" value="1"/>
</dbReference>
<dbReference type="InterPro" id="IPR018062">
    <property type="entry name" value="HTH_AraC-typ_CS"/>
</dbReference>
<dbReference type="Proteomes" id="UP000268084">
    <property type="component" value="Chromosome"/>
</dbReference>
<dbReference type="OrthoDB" id="2060755at2"/>
<evidence type="ECO:0000259" key="4">
    <source>
        <dbReference type="PROSITE" id="PS01124"/>
    </source>
</evidence>
<gene>
    <name evidence="5" type="ORF">EH165_00310</name>
</gene>
<dbReference type="EMBL" id="CP034170">
    <property type="protein sequence ID" value="AZI56842.1"/>
    <property type="molecule type" value="Genomic_DNA"/>
</dbReference>
<dbReference type="Pfam" id="PF12833">
    <property type="entry name" value="HTH_18"/>
    <property type="match status" value="1"/>
</dbReference>
<reference evidence="5 6" key="1">
    <citation type="submission" date="2018-11" db="EMBL/GenBank/DDBJ databases">
        <authorList>
            <person name="Da X."/>
        </authorList>
    </citation>
    <scope>NUCLEOTIDE SEQUENCE [LARGE SCALE GENOMIC DNA]</scope>
    <source>
        <strain evidence="5 6">S14-144</strain>
    </source>
</reference>
<dbReference type="InterPro" id="IPR009057">
    <property type="entry name" value="Homeodomain-like_sf"/>
</dbReference>
<dbReference type="PRINTS" id="PR00032">
    <property type="entry name" value="HTHARAC"/>
</dbReference>
<dbReference type="InterPro" id="IPR020449">
    <property type="entry name" value="Tscrpt_reg_AraC-type_HTH"/>
</dbReference>
<protein>
    <submittedName>
        <fullName evidence="5">AraC family transcriptional regulator</fullName>
    </submittedName>
</protein>
<dbReference type="AlphaFoldDB" id="A0A3G8ZHH9"/>
<dbReference type="GO" id="GO:0003700">
    <property type="term" value="F:DNA-binding transcription factor activity"/>
    <property type="evidence" value="ECO:0007669"/>
    <property type="project" value="InterPro"/>
</dbReference>
<evidence type="ECO:0000256" key="1">
    <source>
        <dbReference type="ARBA" id="ARBA00023015"/>
    </source>
</evidence>
<evidence type="ECO:0000256" key="2">
    <source>
        <dbReference type="ARBA" id="ARBA00023125"/>
    </source>
</evidence>
<keyword evidence="2" id="KW-0238">DNA-binding</keyword>
<feature type="domain" description="HTH araC/xylS-type" evidence="4">
    <location>
        <begin position="215"/>
        <end position="313"/>
    </location>
</feature>
<dbReference type="SUPFAM" id="SSF46689">
    <property type="entry name" value="Homeodomain-like"/>
    <property type="match status" value="1"/>
</dbReference>
<dbReference type="PROSITE" id="PS01124">
    <property type="entry name" value="HTH_ARAC_FAMILY_2"/>
    <property type="match status" value="1"/>
</dbReference>
<accession>A0A3G8ZHH9</accession>
<keyword evidence="3" id="KW-0804">Transcription</keyword>
<dbReference type="InterPro" id="IPR037923">
    <property type="entry name" value="HTH-like"/>
</dbReference>
<evidence type="ECO:0000313" key="5">
    <source>
        <dbReference type="EMBL" id="AZI56842.1"/>
    </source>
</evidence>